<protein>
    <submittedName>
        <fullName evidence="1">tRNA pseudouridine(13) synthase TruD</fullName>
    </submittedName>
</protein>
<gene>
    <name evidence="1" type="ORF">C4B59_02260</name>
</gene>
<evidence type="ECO:0000313" key="2">
    <source>
        <dbReference type="Proteomes" id="UP000248329"/>
    </source>
</evidence>
<dbReference type="EMBL" id="PQXF01000003">
    <property type="protein sequence ID" value="PXF61821.1"/>
    <property type="molecule type" value="Genomic_DNA"/>
</dbReference>
<name>A0AC61L636_9EURY</name>
<accession>A0AC61L636</accession>
<comment type="caution">
    <text evidence="1">The sequence shown here is derived from an EMBL/GenBank/DDBJ whole genome shotgun (WGS) entry which is preliminary data.</text>
</comment>
<reference evidence="1" key="1">
    <citation type="submission" date="2018-01" db="EMBL/GenBank/DDBJ databases">
        <authorList>
            <person name="Krukenberg V."/>
        </authorList>
    </citation>
    <scope>NUCLEOTIDE SEQUENCE</scope>
    <source>
        <strain evidence="1">E20ANME2</strain>
    </source>
</reference>
<organism evidence="1 2">
    <name type="scientific">Candidatus Methanogaster sp</name>
    <dbReference type="NCBI Taxonomy" id="3386292"/>
    <lineage>
        <taxon>Archaea</taxon>
        <taxon>Methanobacteriati</taxon>
        <taxon>Methanobacteriota</taxon>
        <taxon>Stenosarchaea group</taxon>
        <taxon>Methanomicrobia</taxon>
        <taxon>Methanosarcinales</taxon>
        <taxon>ANME-2 cluster</taxon>
        <taxon>Candidatus Methanogasteraceae</taxon>
        <taxon>Candidatus Methanogaster</taxon>
    </lineage>
</organism>
<sequence length="435" mass="49030">MNMTTIESIAGIDVYLTKTPGIGGVVRSDASDFRVTEVWAPGKSTDAENGKYLIVELTKKNWDTHHLIRDLSRWFRVSRSRFGWAGTKDTRAVTTQRIGIWDPDRTIEAKIPNFRIPNVELKIIGRSNRKISLGDLCGNRFRITVREIDETEEEVRDRVNRVTGELSHAGGMANFYGEQRFGTIRPITHEVGRLIVAGDFKRAMMTYLAKPYPDDRSYEIRSRLWDTHDFKSALTEFPNHLRYERAMLNYLVKQPDDYIGAFRVLPKNLLKMFTHAYQSFIFNKILSKRIKEEISLNQAIVGDVVCFRGSDGLPDASRTQEVTQTDIDGINNLIRKKRAWVTQSLIGHGYEPGSGIESVVLSDLGIDLYELTRGFEVAEMPELASKGGCRAVVIGVDPVFDVSADGGGDGVGATAEFFLPKGCYATVLLREYMKD</sequence>
<proteinExistence type="predicted"/>
<dbReference type="Proteomes" id="UP000248329">
    <property type="component" value="Unassembled WGS sequence"/>
</dbReference>
<evidence type="ECO:0000313" key="1">
    <source>
        <dbReference type="EMBL" id="PXF61821.1"/>
    </source>
</evidence>